<dbReference type="AlphaFoldDB" id="A0A1G2CI74"/>
<sequence>MENQEIRKSSYWKFIGAFIGIILMVVIGFIAWKAYEISRDRNAVKSAAEAMERAGKEAYARAMADTYGGKTPQETLAMYIDAVEKGDYELASKYFIGDNQVKELESFNQAAKAPKEKIDMYISTLNDVLKRSGKYSSDNQYFSFDGDILVRMKAYPNGIWKIIEI</sequence>
<protein>
    <recommendedName>
        <fullName evidence="4">DUF4878 domain-containing protein</fullName>
    </recommendedName>
</protein>
<dbReference type="EMBL" id="MHLA01000001">
    <property type="protein sequence ID" value="OGZ00420.1"/>
    <property type="molecule type" value="Genomic_DNA"/>
</dbReference>
<keyword evidence="1" id="KW-1133">Transmembrane helix</keyword>
<proteinExistence type="predicted"/>
<feature type="transmembrane region" description="Helical" evidence="1">
    <location>
        <begin position="12"/>
        <end position="32"/>
    </location>
</feature>
<evidence type="ECO:0000313" key="2">
    <source>
        <dbReference type="EMBL" id="OGZ00420.1"/>
    </source>
</evidence>
<keyword evidence="1" id="KW-0472">Membrane</keyword>
<organism evidence="2 3">
    <name type="scientific">Candidatus Liptonbacteria bacterium RIFCSPLOWO2_01_FULL_52_25</name>
    <dbReference type="NCBI Taxonomy" id="1798650"/>
    <lineage>
        <taxon>Bacteria</taxon>
        <taxon>Candidatus Liptoniibacteriota</taxon>
    </lineage>
</organism>
<evidence type="ECO:0000256" key="1">
    <source>
        <dbReference type="SAM" id="Phobius"/>
    </source>
</evidence>
<comment type="caution">
    <text evidence="2">The sequence shown here is derived from an EMBL/GenBank/DDBJ whole genome shotgun (WGS) entry which is preliminary data.</text>
</comment>
<name>A0A1G2CI74_9BACT</name>
<dbReference type="Proteomes" id="UP000178880">
    <property type="component" value="Unassembled WGS sequence"/>
</dbReference>
<accession>A0A1G2CI74</accession>
<gene>
    <name evidence="2" type="ORF">A2945_03700</name>
</gene>
<reference evidence="2 3" key="1">
    <citation type="journal article" date="2016" name="Nat. Commun.">
        <title>Thousands of microbial genomes shed light on interconnected biogeochemical processes in an aquifer system.</title>
        <authorList>
            <person name="Anantharaman K."/>
            <person name="Brown C.T."/>
            <person name="Hug L.A."/>
            <person name="Sharon I."/>
            <person name="Castelle C.J."/>
            <person name="Probst A.J."/>
            <person name="Thomas B.C."/>
            <person name="Singh A."/>
            <person name="Wilkins M.J."/>
            <person name="Karaoz U."/>
            <person name="Brodie E.L."/>
            <person name="Williams K.H."/>
            <person name="Hubbard S.S."/>
            <person name="Banfield J.F."/>
        </authorList>
    </citation>
    <scope>NUCLEOTIDE SEQUENCE [LARGE SCALE GENOMIC DNA]</scope>
</reference>
<evidence type="ECO:0000313" key="3">
    <source>
        <dbReference type="Proteomes" id="UP000178880"/>
    </source>
</evidence>
<evidence type="ECO:0008006" key="4">
    <source>
        <dbReference type="Google" id="ProtNLM"/>
    </source>
</evidence>
<keyword evidence="1" id="KW-0812">Transmembrane</keyword>